<organism evidence="2 3">
    <name type="scientific">Luteibaculum oceani</name>
    <dbReference type="NCBI Taxonomy" id="1294296"/>
    <lineage>
        <taxon>Bacteria</taxon>
        <taxon>Pseudomonadati</taxon>
        <taxon>Bacteroidota</taxon>
        <taxon>Flavobacteriia</taxon>
        <taxon>Flavobacteriales</taxon>
        <taxon>Luteibaculaceae</taxon>
        <taxon>Luteibaculum</taxon>
    </lineage>
</organism>
<dbReference type="Proteomes" id="UP000321168">
    <property type="component" value="Unassembled WGS sequence"/>
</dbReference>
<name>A0A5C6USA0_9FLAO</name>
<evidence type="ECO:0000256" key="1">
    <source>
        <dbReference type="SAM" id="Phobius"/>
    </source>
</evidence>
<proteinExistence type="predicted"/>
<keyword evidence="1" id="KW-0472">Membrane</keyword>
<dbReference type="AlphaFoldDB" id="A0A5C6USA0"/>
<feature type="transmembrane region" description="Helical" evidence="1">
    <location>
        <begin position="45"/>
        <end position="66"/>
    </location>
</feature>
<evidence type="ECO:0000313" key="3">
    <source>
        <dbReference type="Proteomes" id="UP000321168"/>
    </source>
</evidence>
<sequence length="104" mass="12018">MSKHNDNSAGSALLALFFIFFLIPPFLTAYHLVMVYSLKRYSESIYGWNIGNMIITAVCIILLFVFPDFSANILYMLIFYSGLLGLQIMMLSDLRKLEQEGEWY</sequence>
<feature type="transmembrane region" description="Helical" evidence="1">
    <location>
        <begin position="72"/>
        <end position="91"/>
    </location>
</feature>
<evidence type="ECO:0000313" key="2">
    <source>
        <dbReference type="EMBL" id="TXC76212.1"/>
    </source>
</evidence>
<dbReference type="EMBL" id="VORB01000010">
    <property type="protein sequence ID" value="TXC76212.1"/>
    <property type="molecule type" value="Genomic_DNA"/>
</dbReference>
<comment type="caution">
    <text evidence="2">The sequence shown here is derived from an EMBL/GenBank/DDBJ whole genome shotgun (WGS) entry which is preliminary data.</text>
</comment>
<evidence type="ECO:0008006" key="4">
    <source>
        <dbReference type="Google" id="ProtNLM"/>
    </source>
</evidence>
<feature type="transmembrane region" description="Helical" evidence="1">
    <location>
        <begin position="12"/>
        <end position="33"/>
    </location>
</feature>
<reference evidence="2 3" key="1">
    <citation type="submission" date="2019-08" db="EMBL/GenBank/DDBJ databases">
        <title>Genome of Luteibaculum oceani JCM 18817.</title>
        <authorList>
            <person name="Bowman J.P."/>
        </authorList>
    </citation>
    <scope>NUCLEOTIDE SEQUENCE [LARGE SCALE GENOMIC DNA]</scope>
    <source>
        <strain evidence="2 3">JCM 18817</strain>
    </source>
</reference>
<accession>A0A5C6USA0</accession>
<keyword evidence="1" id="KW-1133">Transmembrane helix</keyword>
<dbReference type="RefSeq" id="WP_147015214.1">
    <property type="nucleotide sequence ID" value="NZ_VORB01000010.1"/>
</dbReference>
<keyword evidence="3" id="KW-1185">Reference proteome</keyword>
<keyword evidence="1" id="KW-0812">Transmembrane</keyword>
<gene>
    <name evidence="2" type="ORF">FRX97_10715</name>
</gene>
<protein>
    <recommendedName>
        <fullName evidence="4">DUF4870 domain-containing protein</fullName>
    </recommendedName>
</protein>